<dbReference type="PANTHER" id="PTHR12526">
    <property type="entry name" value="GLYCOSYLTRANSFERASE"/>
    <property type="match status" value="1"/>
</dbReference>
<protein>
    <submittedName>
        <fullName evidence="4">Glycosyltransferase involved in cell wall biosynthesis</fullName>
    </submittedName>
</protein>
<proteinExistence type="predicted"/>
<dbReference type="EMBL" id="JARXVQ010000001">
    <property type="protein sequence ID" value="MDH6181870.1"/>
    <property type="molecule type" value="Genomic_DNA"/>
</dbReference>
<evidence type="ECO:0000259" key="3">
    <source>
        <dbReference type="Pfam" id="PF13579"/>
    </source>
</evidence>
<evidence type="ECO:0000256" key="2">
    <source>
        <dbReference type="ARBA" id="ARBA00022679"/>
    </source>
</evidence>
<comment type="caution">
    <text evidence="4">The sequence shown here is derived from an EMBL/GenBank/DDBJ whole genome shotgun (WGS) entry which is preliminary data.</text>
</comment>
<gene>
    <name evidence="4" type="ORF">M2152_002052</name>
</gene>
<dbReference type="Pfam" id="PF13579">
    <property type="entry name" value="Glyco_trans_4_4"/>
    <property type="match status" value="1"/>
</dbReference>
<accession>A0ABT6KQ09</accession>
<keyword evidence="1" id="KW-0328">Glycosyltransferase</keyword>
<name>A0ABT6KQ09_9MICO</name>
<sequence length="372" mass="40592">MKIAHVVTYISSDGAFGGPVTVARAHCAALAELGHEVSLLAASDIDRPKRLVVDGYEEVLFPARRFSSKLGFAGMHSPELRSHLKDRARHFDVAHIHLARDMVTLPAAHQFQRDRVPYFAQPHGMIDGSKHPLAPIVDSLMTKRLLEGAQNVFCLTRNEEAEIRALCESASIARIANGVQIAPLPSYGDREQEVLFLARLHPRKRAQAFVHMAELLAPDYPSLQFSVVGPDEGDGSAVRMLIDRIGSPAIQIEDGLRPEDARSRLHAARVYVLPSVGEIFPMTMLEAFAAGTPTVCTDSLGIAEAARNYGAALVTDGSPEQLAEAVRSVLDSDQVAEQLRQGAHDYLLSELDIKDVALGLERLYQDARQSNG</sequence>
<keyword evidence="2" id="KW-0808">Transferase</keyword>
<dbReference type="PANTHER" id="PTHR12526:SF637">
    <property type="entry name" value="GLYCOSYLTRANSFERASE EPSF-RELATED"/>
    <property type="match status" value="1"/>
</dbReference>
<dbReference type="RefSeq" id="WP_322134169.1">
    <property type="nucleotide sequence ID" value="NZ_CP085036.1"/>
</dbReference>
<organism evidence="4 5">
    <name type="scientific">Antiquaquibacter oligotrophicus</name>
    <dbReference type="NCBI Taxonomy" id="2880260"/>
    <lineage>
        <taxon>Bacteria</taxon>
        <taxon>Bacillati</taxon>
        <taxon>Actinomycetota</taxon>
        <taxon>Actinomycetes</taxon>
        <taxon>Micrococcales</taxon>
        <taxon>Microbacteriaceae</taxon>
        <taxon>Antiquaquibacter</taxon>
    </lineage>
</organism>
<feature type="domain" description="Glycosyltransferase subfamily 4-like N-terminal" evidence="3">
    <location>
        <begin position="17"/>
        <end position="178"/>
    </location>
</feature>
<dbReference type="Pfam" id="PF13692">
    <property type="entry name" value="Glyco_trans_1_4"/>
    <property type="match status" value="1"/>
</dbReference>
<reference evidence="4 5" key="1">
    <citation type="submission" date="2023-04" db="EMBL/GenBank/DDBJ databases">
        <title>Genome Encyclopedia of Bacteria and Archaea VI: Functional Genomics of Type Strains.</title>
        <authorList>
            <person name="Whitman W."/>
        </authorList>
    </citation>
    <scope>NUCLEOTIDE SEQUENCE [LARGE SCALE GENOMIC DNA]</scope>
    <source>
        <strain evidence="4 5">SG_E_30_P1</strain>
    </source>
</reference>
<evidence type="ECO:0000313" key="5">
    <source>
        <dbReference type="Proteomes" id="UP001160142"/>
    </source>
</evidence>
<evidence type="ECO:0000313" key="4">
    <source>
        <dbReference type="EMBL" id="MDH6181870.1"/>
    </source>
</evidence>
<dbReference type="Proteomes" id="UP001160142">
    <property type="component" value="Unassembled WGS sequence"/>
</dbReference>
<dbReference type="InterPro" id="IPR028098">
    <property type="entry name" value="Glyco_trans_4-like_N"/>
</dbReference>
<dbReference type="Gene3D" id="3.40.50.2000">
    <property type="entry name" value="Glycogen Phosphorylase B"/>
    <property type="match status" value="2"/>
</dbReference>
<keyword evidence="5" id="KW-1185">Reference proteome</keyword>
<evidence type="ECO:0000256" key="1">
    <source>
        <dbReference type="ARBA" id="ARBA00022676"/>
    </source>
</evidence>
<dbReference type="SUPFAM" id="SSF53756">
    <property type="entry name" value="UDP-Glycosyltransferase/glycogen phosphorylase"/>
    <property type="match status" value="1"/>
</dbReference>